<organism evidence="2 3">
    <name type="scientific">Polyporus arcularius HHB13444</name>
    <dbReference type="NCBI Taxonomy" id="1314778"/>
    <lineage>
        <taxon>Eukaryota</taxon>
        <taxon>Fungi</taxon>
        <taxon>Dikarya</taxon>
        <taxon>Basidiomycota</taxon>
        <taxon>Agaricomycotina</taxon>
        <taxon>Agaricomycetes</taxon>
        <taxon>Polyporales</taxon>
        <taxon>Polyporaceae</taxon>
        <taxon>Polyporus</taxon>
    </lineage>
</organism>
<dbReference type="SUPFAM" id="SSF51735">
    <property type="entry name" value="NAD(P)-binding Rossmann-fold domains"/>
    <property type="match status" value="1"/>
</dbReference>
<feature type="domain" description="Enoyl reductase (ER)" evidence="1">
    <location>
        <begin position="17"/>
        <end position="339"/>
    </location>
</feature>
<evidence type="ECO:0000313" key="3">
    <source>
        <dbReference type="Proteomes" id="UP000308197"/>
    </source>
</evidence>
<keyword evidence="3" id="KW-1185">Reference proteome</keyword>
<dbReference type="InterPro" id="IPR036291">
    <property type="entry name" value="NAD(P)-bd_dom_sf"/>
</dbReference>
<dbReference type="InterPro" id="IPR047122">
    <property type="entry name" value="Trans-enoyl_RdTase-like"/>
</dbReference>
<dbReference type="SUPFAM" id="SSF50129">
    <property type="entry name" value="GroES-like"/>
    <property type="match status" value="1"/>
</dbReference>
<dbReference type="STRING" id="1314778.A0A5C3NSB5"/>
<dbReference type="PANTHER" id="PTHR45348">
    <property type="entry name" value="HYPOTHETICAL OXIDOREDUCTASE (EUROFUNG)"/>
    <property type="match status" value="1"/>
</dbReference>
<dbReference type="Gene3D" id="3.40.50.720">
    <property type="entry name" value="NAD(P)-binding Rossmann-like Domain"/>
    <property type="match status" value="1"/>
</dbReference>
<dbReference type="InterPro" id="IPR013154">
    <property type="entry name" value="ADH-like_N"/>
</dbReference>
<dbReference type="AlphaFoldDB" id="A0A5C3NSB5"/>
<name>A0A5C3NSB5_9APHY</name>
<dbReference type="Pfam" id="PF00107">
    <property type="entry name" value="ADH_zinc_N"/>
    <property type="match status" value="1"/>
</dbReference>
<accession>A0A5C3NSB5</accession>
<reference evidence="2 3" key="1">
    <citation type="journal article" date="2019" name="Nat. Ecol. Evol.">
        <title>Megaphylogeny resolves global patterns of mushroom evolution.</title>
        <authorList>
            <person name="Varga T."/>
            <person name="Krizsan K."/>
            <person name="Foldi C."/>
            <person name="Dima B."/>
            <person name="Sanchez-Garcia M."/>
            <person name="Sanchez-Ramirez S."/>
            <person name="Szollosi G.J."/>
            <person name="Szarkandi J.G."/>
            <person name="Papp V."/>
            <person name="Albert L."/>
            <person name="Andreopoulos W."/>
            <person name="Angelini C."/>
            <person name="Antonin V."/>
            <person name="Barry K.W."/>
            <person name="Bougher N.L."/>
            <person name="Buchanan P."/>
            <person name="Buyck B."/>
            <person name="Bense V."/>
            <person name="Catcheside P."/>
            <person name="Chovatia M."/>
            <person name="Cooper J."/>
            <person name="Damon W."/>
            <person name="Desjardin D."/>
            <person name="Finy P."/>
            <person name="Geml J."/>
            <person name="Haridas S."/>
            <person name="Hughes K."/>
            <person name="Justo A."/>
            <person name="Karasinski D."/>
            <person name="Kautmanova I."/>
            <person name="Kiss B."/>
            <person name="Kocsube S."/>
            <person name="Kotiranta H."/>
            <person name="LaButti K.M."/>
            <person name="Lechner B.E."/>
            <person name="Liimatainen K."/>
            <person name="Lipzen A."/>
            <person name="Lukacs Z."/>
            <person name="Mihaltcheva S."/>
            <person name="Morgado L.N."/>
            <person name="Niskanen T."/>
            <person name="Noordeloos M.E."/>
            <person name="Ohm R.A."/>
            <person name="Ortiz-Santana B."/>
            <person name="Ovrebo C."/>
            <person name="Racz N."/>
            <person name="Riley R."/>
            <person name="Savchenko A."/>
            <person name="Shiryaev A."/>
            <person name="Soop K."/>
            <person name="Spirin V."/>
            <person name="Szebenyi C."/>
            <person name="Tomsovsky M."/>
            <person name="Tulloss R.E."/>
            <person name="Uehling J."/>
            <person name="Grigoriev I.V."/>
            <person name="Vagvolgyi C."/>
            <person name="Papp T."/>
            <person name="Martin F.M."/>
            <person name="Miettinen O."/>
            <person name="Hibbett D.S."/>
            <person name="Nagy L.G."/>
        </authorList>
    </citation>
    <scope>NUCLEOTIDE SEQUENCE [LARGE SCALE GENOMIC DNA]</scope>
    <source>
        <strain evidence="2 3">HHB13444</strain>
    </source>
</reference>
<dbReference type="InterPro" id="IPR020843">
    <property type="entry name" value="ER"/>
</dbReference>
<evidence type="ECO:0000313" key="2">
    <source>
        <dbReference type="EMBL" id="TFK79447.1"/>
    </source>
</evidence>
<dbReference type="InParanoid" id="A0A5C3NSB5"/>
<dbReference type="GO" id="GO:0016651">
    <property type="term" value="F:oxidoreductase activity, acting on NAD(P)H"/>
    <property type="evidence" value="ECO:0007669"/>
    <property type="project" value="InterPro"/>
</dbReference>
<gene>
    <name evidence="2" type="ORF">K466DRAFT_668112</name>
</gene>
<dbReference type="InterPro" id="IPR011032">
    <property type="entry name" value="GroES-like_sf"/>
</dbReference>
<dbReference type="SMART" id="SM00829">
    <property type="entry name" value="PKS_ER"/>
    <property type="match status" value="1"/>
</dbReference>
<dbReference type="EMBL" id="ML212030">
    <property type="protein sequence ID" value="TFK79447.1"/>
    <property type="molecule type" value="Genomic_DNA"/>
</dbReference>
<dbReference type="InterPro" id="IPR013149">
    <property type="entry name" value="ADH-like_C"/>
</dbReference>
<evidence type="ECO:0000259" key="1">
    <source>
        <dbReference type="SMART" id="SM00829"/>
    </source>
</evidence>
<proteinExistence type="predicted"/>
<dbReference type="CDD" id="cd08249">
    <property type="entry name" value="enoyl_reductase_like"/>
    <property type="match status" value="1"/>
</dbReference>
<dbReference type="Gene3D" id="3.90.180.10">
    <property type="entry name" value="Medium-chain alcohol dehydrogenases, catalytic domain"/>
    <property type="match status" value="1"/>
</dbReference>
<dbReference type="Proteomes" id="UP000308197">
    <property type="component" value="Unassembled WGS sequence"/>
</dbReference>
<dbReference type="PANTHER" id="PTHR45348:SF2">
    <property type="entry name" value="ZINC-TYPE ALCOHOL DEHYDROGENASE-LIKE PROTEIN C2E1P3.01"/>
    <property type="match status" value="1"/>
</dbReference>
<dbReference type="Pfam" id="PF08240">
    <property type="entry name" value="ADH_N"/>
    <property type="match status" value="1"/>
</dbReference>
<sequence>MPTSSQQKVLFVQSKQGELVIGARDVPKPGPTDILVKNEAVGLNPVDWKIITFGMAETYPTILGHDAAGVVEAVGESVTAFAKGDRVLYQGFSEDDRACFQQYTLIDGGLAAKLPESLSFEQGATLPLAVATAAIGLYFKAGGPLLTPPWAEGGRGKYKDTPLVVIGGASTAGSLALQFAKLSGFSPIITTASVKNAALLQSYGATHVLDRNLSADALKAEVQKIAGGPVTLVYDAVSVPETQAAGYGLLAPAGKLLTLLPPKIAETSDGRTVVQVSGVVQFPMNVDFGKVLFRVLSTLLETGDIKPLRIEVVPGGLEGVAAGLDRLKNNQVSAAKLVVSLA</sequence>
<protein>
    <submittedName>
        <fullName evidence="2">GroES-like protein</fullName>
    </submittedName>
</protein>